<evidence type="ECO:0000313" key="1">
    <source>
        <dbReference type="EMBL" id="OOK69601.1"/>
    </source>
</evidence>
<name>A0A1V3WTF4_MYCKA</name>
<organism evidence="1 2">
    <name type="scientific">Mycobacterium kansasii</name>
    <dbReference type="NCBI Taxonomy" id="1768"/>
    <lineage>
        <taxon>Bacteria</taxon>
        <taxon>Bacillati</taxon>
        <taxon>Actinomycetota</taxon>
        <taxon>Actinomycetes</taxon>
        <taxon>Mycobacteriales</taxon>
        <taxon>Mycobacteriaceae</taxon>
        <taxon>Mycobacterium</taxon>
    </lineage>
</organism>
<dbReference type="AlphaFoldDB" id="A0A1V3WTF4"/>
<gene>
    <name evidence="1" type="ORF">BZL29_6470</name>
</gene>
<reference evidence="1 2" key="1">
    <citation type="submission" date="2017-02" db="EMBL/GenBank/DDBJ databases">
        <title>Complete genome sequences of Mycobacterium kansasii strains isolated from rhesus macaques.</title>
        <authorList>
            <person name="Panda A."/>
            <person name="Nagaraj S."/>
            <person name="Zhao X."/>
            <person name="Tettelin H."/>
            <person name="Detolla L.J."/>
        </authorList>
    </citation>
    <scope>NUCLEOTIDE SEQUENCE [LARGE SCALE GENOMIC DNA]</scope>
    <source>
        <strain evidence="1 2">11-3469</strain>
    </source>
</reference>
<sequence>MKLPMSEALEVTLDTFAPNFSSGGIGALLTCCLILTHSGYGQVLAFASAC</sequence>
<comment type="caution">
    <text evidence="1">The sequence shown here is derived from an EMBL/GenBank/DDBJ whole genome shotgun (WGS) entry which is preliminary data.</text>
</comment>
<protein>
    <submittedName>
        <fullName evidence="1">Uncharacterized protein</fullName>
    </submittedName>
</protein>
<evidence type="ECO:0000313" key="2">
    <source>
        <dbReference type="Proteomes" id="UP000188532"/>
    </source>
</evidence>
<accession>A0A1V3WTF4</accession>
<dbReference type="Proteomes" id="UP000188532">
    <property type="component" value="Unassembled WGS sequence"/>
</dbReference>
<dbReference type="EMBL" id="MVBN01000007">
    <property type="protein sequence ID" value="OOK69601.1"/>
    <property type="molecule type" value="Genomic_DNA"/>
</dbReference>
<proteinExistence type="predicted"/>